<keyword evidence="1" id="KW-0472">Membrane</keyword>
<dbReference type="Proteomes" id="UP000509371">
    <property type="component" value="Chromosome"/>
</dbReference>
<gene>
    <name evidence="2" type="ORF">MP3633_1451</name>
</gene>
<reference evidence="2 3" key="1">
    <citation type="submission" date="2020-06" db="EMBL/GenBank/DDBJ databases">
        <authorList>
            <person name="Voronona O.L."/>
            <person name="Aksenova E.I."/>
            <person name="Kunda M.S."/>
            <person name="Semenov A.N."/>
            <person name="Ryzhova N."/>
        </authorList>
    </citation>
    <scope>NUCLEOTIDE SEQUENCE [LARGE SCALE GENOMIC DNA]</scope>
    <source>
        <strain evidence="2 3">MPKMM3633</strain>
    </source>
</reference>
<name>A0A859CUQ1_9GAMM</name>
<organism evidence="2 3">
    <name type="scientific">Marinomonas primoryensis</name>
    <dbReference type="NCBI Taxonomy" id="178399"/>
    <lineage>
        <taxon>Bacteria</taxon>
        <taxon>Pseudomonadati</taxon>
        <taxon>Pseudomonadota</taxon>
        <taxon>Gammaproteobacteria</taxon>
        <taxon>Oceanospirillales</taxon>
        <taxon>Oceanospirillaceae</taxon>
        <taxon>Marinomonas</taxon>
    </lineage>
</organism>
<evidence type="ECO:0000313" key="3">
    <source>
        <dbReference type="Proteomes" id="UP000509371"/>
    </source>
</evidence>
<evidence type="ECO:0000256" key="1">
    <source>
        <dbReference type="SAM" id="Phobius"/>
    </source>
</evidence>
<dbReference type="KEGG" id="mpri:MP3633_1451"/>
<keyword evidence="1" id="KW-1133">Transmembrane helix</keyword>
<dbReference type="EMBL" id="CP054301">
    <property type="protein sequence ID" value="QKK80185.1"/>
    <property type="molecule type" value="Genomic_DNA"/>
</dbReference>
<sequence>MSSQPLGIEEKIKEKLLIKINTTNYMALFRTLIQLFSIFFYYLLIYRD</sequence>
<accession>A0A859CUQ1</accession>
<feature type="transmembrane region" description="Helical" evidence="1">
    <location>
        <begin position="25"/>
        <end position="45"/>
    </location>
</feature>
<evidence type="ECO:0000313" key="2">
    <source>
        <dbReference type="EMBL" id="QKK80185.1"/>
    </source>
</evidence>
<dbReference type="AlphaFoldDB" id="A0A859CUQ1"/>
<keyword evidence="1" id="KW-0812">Transmembrane</keyword>
<protein>
    <submittedName>
        <fullName evidence="2">Putative membrane protein</fullName>
    </submittedName>
</protein>
<proteinExistence type="predicted"/>